<dbReference type="GO" id="GO:0004540">
    <property type="term" value="F:RNA nuclease activity"/>
    <property type="evidence" value="ECO:0007669"/>
    <property type="project" value="InterPro"/>
</dbReference>
<dbReference type="AlphaFoldDB" id="A0A167UXA3"/>
<reference evidence="2 3" key="1">
    <citation type="journal article" date="2016" name="Genome Biol. Evol.">
        <title>Divergent and convergent evolution of fungal pathogenicity.</title>
        <authorList>
            <person name="Shang Y."/>
            <person name="Xiao G."/>
            <person name="Zheng P."/>
            <person name="Cen K."/>
            <person name="Zhan S."/>
            <person name="Wang C."/>
        </authorList>
    </citation>
    <scope>NUCLEOTIDE SEQUENCE [LARGE SCALE GENOMIC DNA]</scope>
    <source>
        <strain evidence="2 3">RCEF 264</strain>
    </source>
</reference>
<gene>
    <name evidence="2" type="ORF">SPI_04859</name>
</gene>
<sequence>MTTEAVVKLAVLIDADNAQPSIAGALLAEVAKYGTAFVRRAYGDWTGTSLKGWKDQLLTQSIQPMQQFAYTQGKNATDSAMIIDAMDLLYTNRFDGFCLVSSDSDFTRLAARIRESGLIVYGFGERKTPKPFVAACDKFLYFENIAYDEQLVAAPHANAGTTPPDKRPATTLRSDSRLGQQLRAAIDAASDEEGWANLAKVGGLITKRHPDFDPRTFGYLKLSDLVIATGQFEINRRSPGEGKPLVIYARKRTA</sequence>
<feature type="domain" description="HTH OST-type" evidence="1">
    <location>
        <begin position="174"/>
        <end position="251"/>
    </location>
</feature>
<dbReference type="CDD" id="cd10146">
    <property type="entry name" value="LabA_like_C"/>
    <property type="match status" value="1"/>
</dbReference>
<accession>A0A167UXA3</accession>
<dbReference type="InterPro" id="IPR025605">
    <property type="entry name" value="OST-HTH/LOTUS_dom"/>
</dbReference>
<dbReference type="PANTHER" id="PTHR35811:SF1">
    <property type="entry name" value="HTH OST-TYPE DOMAIN-CONTAINING PROTEIN"/>
    <property type="match status" value="1"/>
</dbReference>
<dbReference type="InterPro" id="IPR041966">
    <property type="entry name" value="LOTUS-like"/>
</dbReference>
<proteinExistence type="predicted"/>
<dbReference type="PANTHER" id="PTHR35811">
    <property type="entry name" value="SLR1870 PROTEIN"/>
    <property type="match status" value="1"/>
</dbReference>
<dbReference type="Gene3D" id="3.40.50.1010">
    <property type="entry name" value="5'-nuclease"/>
    <property type="match status" value="1"/>
</dbReference>
<evidence type="ECO:0000313" key="3">
    <source>
        <dbReference type="Proteomes" id="UP000076874"/>
    </source>
</evidence>
<evidence type="ECO:0000313" key="2">
    <source>
        <dbReference type="EMBL" id="OAA62000.1"/>
    </source>
</evidence>
<organism evidence="2 3">
    <name type="scientific">Niveomyces insectorum RCEF 264</name>
    <dbReference type="NCBI Taxonomy" id="1081102"/>
    <lineage>
        <taxon>Eukaryota</taxon>
        <taxon>Fungi</taxon>
        <taxon>Dikarya</taxon>
        <taxon>Ascomycota</taxon>
        <taxon>Pezizomycotina</taxon>
        <taxon>Sordariomycetes</taxon>
        <taxon>Hypocreomycetidae</taxon>
        <taxon>Hypocreales</taxon>
        <taxon>Cordycipitaceae</taxon>
        <taxon>Niveomyces</taxon>
    </lineage>
</organism>
<dbReference type="EMBL" id="AZHD01000007">
    <property type="protein sequence ID" value="OAA62000.1"/>
    <property type="molecule type" value="Genomic_DNA"/>
</dbReference>
<comment type="caution">
    <text evidence="2">The sequence shown here is derived from an EMBL/GenBank/DDBJ whole genome shotgun (WGS) entry which is preliminary data.</text>
</comment>
<dbReference type="InterPro" id="IPR021139">
    <property type="entry name" value="NYN"/>
</dbReference>
<dbReference type="Pfam" id="PF12872">
    <property type="entry name" value="OST-HTH"/>
    <property type="match status" value="1"/>
</dbReference>
<dbReference type="Proteomes" id="UP000076874">
    <property type="component" value="Unassembled WGS sequence"/>
</dbReference>
<evidence type="ECO:0000259" key="1">
    <source>
        <dbReference type="PROSITE" id="PS51644"/>
    </source>
</evidence>
<dbReference type="CDD" id="cd11297">
    <property type="entry name" value="PIN_LabA-like_N_1"/>
    <property type="match status" value="1"/>
</dbReference>
<dbReference type="PROSITE" id="PS51644">
    <property type="entry name" value="HTH_OST"/>
    <property type="match status" value="1"/>
</dbReference>
<dbReference type="OrthoDB" id="5205629at2759"/>
<keyword evidence="3" id="KW-1185">Reference proteome</keyword>
<dbReference type="Pfam" id="PF01936">
    <property type="entry name" value="NYN"/>
    <property type="match status" value="1"/>
</dbReference>
<name>A0A167UXA3_9HYPO</name>
<dbReference type="Gene3D" id="3.30.420.610">
    <property type="entry name" value="LOTUS domain-like"/>
    <property type="match status" value="1"/>
</dbReference>
<protein>
    <recommendedName>
        <fullName evidence="1">HTH OST-type domain-containing protein</fullName>
    </recommendedName>
</protein>